<keyword evidence="1" id="KW-1133">Transmembrane helix</keyword>
<feature type="transmembrane region" description="Helical" evidence="1">
    <location>
        <begin position="18"/>
        <end position="35"/>
    </location>
</feature>
<protein>
    <submittedName>
        <fullName evidence="2">Uncharacterized protein</fullName>
    </submittedName>
</protein>
<dbReference type="AlphaFoldDB" id="A0A0P8XND5"/>
<sequence length="50" mass="5571">MRCFFVYLCRTGFQSSRLLSVASGLLIILICLPYLDERAIGVLSVSSTRT</sequence>
<evidence type="ECO:0000256" key="1">
    <source>
        <dbReference type="SAM" id="Phobius"/>
    </source>
</evidence>
<evidence type="ECO:0000313" key="3">
    <source>
        <dbReference type="Proteomes" id="UP000050349"/>
    </source>
</evidence>
<keyword evidence="1" id="KW-0472">Membrane</keyword>
<dbReference type="Proteomes" id="UP000050349">
    <property type="component" value="Unassembled WGS sequence"/>
</dbReference>
<proteinExistence type="predicted"/>
<evidence type="ECO:0000313" key="2">
    <source>
        <dbReference type="EMBL" id="KPU62087.1"/>
    </source>
</evidence>
<name>A0A0P8XND5_PSEFL</name>
<keyword evidence="1" id="KW-0812">Transmembrane</keyword>
<reference evidence="2 3" key="1">
    <citation type="submission" date="2015-09" db="EMBL/GenBank/DDBJ databases">
        <authorList>
            <person name="Jackson K.R."/>
            <person name="Lunt B.L."/>
            <person name="Fisher J.N.B."/>
            <person name="Gardner A.V."/>
            <person name="Bailey M.E."/>
            <person name="Deus L.M."/>
            <person name="Earl A.S."/>
            <person name="Gibby P.D."/>
            <person name="Hartmann K.A."/>
            <person name="Liu J.E."/>
            <person name="Manci A.M."/>
            <person name="Nielsen D.A."/>
            <person name="Solomon M.B."/>
            <person name="Breakwell D.P."/>
            <person name="Burnett S.H."/>
            <person name="Grose J.H."/>
        </authorList>
    </citation>
    <scope>NUCLEOTIDE SEQUENCE [LARGE SCALE GENOMIC DNA]</scope>
    <source>
        <strain evidence="2 3">S613</strain>
    </source>
</reference>
<dbReference type="PATRIC" id="fig|294.162.peg.131"/>
<organism evidence="2 3">
    <name type="scientific">Pseudomonas fluorescens</name>
    <dbReference type="NCBI Taxonomy" id="294"/>
    <lineage>
        <taxon>Bacteria</taxon>
        <taxon>Pseudomonadati</taxon>
        <taxon>Pseudomonadota</taxon>
        <taxon>Gammaproteobacteria</taxon>
        <taxon>Pseudomonadales</taxon>
        <taxon>Pseudomonadaceae</taxon>
        <taxon>Pseudomonas</taxon>
    </lineage>
</organism>
<dbReference type="EMBL" id="LJXB01000035">
    <property type="protein sequence ID" value="KPU62087.1"/>
    <property type="molecule type" value="Genomic_DNA"/>
</dbReference>
<comment type="caution">
    <text evidence="2">The sequence shown here is derived from an EMBL/GenBank/DDBJ whole genome shotgun (WGS) entry which is preliminary data.</text>
</comment>
<accession>A0A0P8XND5</accession>
<gene>
    <name evidence="2" type="ORF">AN403_6088</name>
</gene>